<dbReference type="AlphaFoldDB" id="Q6MRP7"/>
<dbReference type="HOGENOM" id="CLU_3402280_0_0_7"/>
<protein>
    <submittedName>
        <fullName evidence="1">Uncharacterized protein</fullName>
    </submittedName>
</protein>
<evidence type="ECO:0000313" key="1">
    <source>
        <dbReference type="EMBL" id="CAE77710.1"/>
    </source>
</evidence>
<dbReference type="EMBL" id="BX842646">
    <property type="protein sequence ID" value="CAE77710.1"/>
    <property type="molecule type" value="Genomic_DNA"/>
</dbReference>
<evidence type="ECO:0000313" key="2">
    <source>
        <dbReference type="Proteomes" id="UP000008080"/>
    </source>
</evidence>
<dbReference type="STRING" id="264462.Bd0028"/>
<organism evidence="1 2">
    <name type="scientific">Bdellovibrio bacteriovorus (strain ATCC 15356 / DSM 50701 / NCIMB 9529 / HD100)</name>
    <dbReference type="NCBI Taxonomy" id="264462"/>
    <lineage>
        <taxon>Bacteria</taxon>
        <taxon>Pseudomonadati</taxon>
        <taxon>Bdellovibrionota</taxon>
        <taxon>Bdellovibrionia</taxon>
        <taxon>Bdellovibrionales</taxon>
        <taxon>Pseudobdellovibrionaceae</taxon>
        <taxon>Bdellovibrio</taxon>
    </lineage>
</organism>
<dbReference type="Proteomes" id="UP000008080">
    <property type="component" value="Chromosome"/>
</dbReference>
<proteinExistence type="predicted"/>
<sequence length="30" mass="3784">MEIPAHHWTFVWKQLDFEPKFLRNLTTIER</sequence>
<gene>
    <name evidence="1" type="ordered locus">Bd0028</name>
</gene>
<keyword evidence="2" id="KW-1185">Reference proteome</keyword>
<reference evidence="1 2" key="1">
    <citation type="journal article" date="2004" name="Science">
        <title>A predator unmasked: life cycle of Bdellovibrio bacteriovorus from a genomic perspective.</title>
        <authorList>
            <person name="Rendulic S."/>
            <person name="Jagtap P."/>
            <person name="Rosinus A."/>
            <person name="Eppinger M."/>
            <person name="Baar C."/>
            <person name="Lanz C."/>
            <person name="Keller H."/>
            <person name="Lambert C."/>
            <person name="Evans K.J."/>
            <person name="Goesmann A."/>
            <person name="Meyer F."/>
            <person name="Sockett R.E."/>
            <person name="Schuster S.C."/>
        </authorList>
    </citation>
    <scope>NUCLEOTIDE SEQUENCE [LARGE SCALE GENOMIC DNA]</scope>
    <source>
        <strain evidence="2">ATCC 15356 / DSM 50701 / NCIMB 9529 / HD100</strain>
    </source>
</reference>
<name>Q6MRP7_BDEBA</name>
<dbReference type="KEGG" id="bba:Bd0028"/>
<accession>Q6MRP7</accession>